<dbReference type="AlphaFoldDB" id="A0A9P0M9P9"/>
<proteinExistence type="predicted"/>
<dbReference type="Proteomes" id="UP001152888">
    <property type="component" value="Unassembled WGS sequence"/>
</dbReference>
<protein>
    <submittedName>
        <fullName evidence="1">Uncharacterized protein</fullName>
    </submittedName>
</protein>
<comment type="caution">
    <text evidence="1">The sequence shown here is derived from an EMBL/GenBank/DDBJ whole genome shotgun (WGS) entry which is preliminary data.</text>
</comment>
<name>A0A9P0M9P9_ACAOB</name>
<organism evidence="1 2">
    <name type="scientific">Acanthoscelides obtectus</name>
    <name type="common">Bean weevil</name>
    <name type="synonym">Bruchus obtectus</name>
    <dbReference type="NCBI Taxonomy" id="200917"/>
    <lineage>
        <taxon>Eukaryota</taxon>
        <taxon>Metazoa</taxon>
        <taxon>Ecdysozoa</taxon>
        <taxon>Arthropoda</taxon>
        <taxon>Hexapoda</taxon>
        <taxon>Insecta</taxon>
        <taxon>Pterygota</taxon>
        <taxon>Neoptera</taxon>
        <taxon>Endopterygota</taxon>
        <taxon>Coleoptera</taxon>
        <taxon>Polyphaga</taxon>
        <taxon>Cucujiformia</taxon>
        <taxon>Chrysomeloidea</taxon>
        <taxon>Chrysomelidae</taxon>
        <taxon>Bruchinae</taxon>
        <taxon>Bruchini</taxon>
        <taxon>Acanthoscelides</taxon>
    </lineage>
</organism>
<evidence type="ECO:0000313" key="1">
    <source>
        <dbReference type="EMBL" id="CAH2008266.1"/>
    </source>
</evidence>
<accession>A0A9P0M9P9</accession>
<gene>
    <name evidence="1" type="ORF">ACAOBT_LOCUS30126</name>
</gene>
<dbReference type="EMBL" id="CAKOFQ010007795">
    <property type="protein sequence ID" value="CAH2008266.1"/>
    <property type="molecule type" value="Genomic_DNA"/>
</dbReference>
<reference evidence="1" key="1">
    <citation type="submission" date="2022-03" db="EMBL/GenBank/DDBJ databases">
        <authorList>
            <person name="Sayadi A."/>
        </authorList>
    </citation>
    <scope>NUCLEOTIDE SEQUENCE</scope>
</reference>
<sequence length="37" mass="4189">MYIVSLLEEVIPWKMCCSCSEPQYRAASLCGPNTFAF</sequence>
<keyword evidence="2" id="KW-1185">Reference proteome</keyword>
<evidence type="ECO:0000313" key="2">
    <source>
        <dbReference type="Proteomes" id="UP001152888"/>
    </source>
</evidence>